<proteinExistence type="predicted"/>
<protein>
    <recommendedName>
        <fullName evidence="4">M50 family peptidase</fullName>
    </recommendedName>
</protein>
<keyword evidence="1" id="KW-1133">Transmembrane helix</keyword>
<dbReference type="Proteomes" id="UP000674938">
    <property type="component" value="Unassembled WGS sequence"/>
</dbReference>
<evidence type="ECO:0000313" key="2">
    <source>
        <dbReference type="EMBL" id="MBP1041687.1"/>
    </source>
</evidence>
<keyword evidence="1" id="KW-0812">Transmembrane</keyword>
<gene>
    <name evidence="2" type="ORF">I6N95_11775</name>
</gene>
<comment type="caution">
    <text evidence="2">The sequence shown here is derived from an EMBL/GenBank/DDBJ whole genome shotgun (WGS) entry which is preliminary data.</text>
</comment>
<keyword evidence="3" id="KW-1185">Reference proteome</keyword>
<dbReference type="RefSeq" id="WP_209527995.1">
    <property type="nucleotide sequence ID" value="NZ_JAEEGA010000007.1"/>
</dbReference>
<feature type="transmembrane region" description="Helical" evidence="1">
    <location>
        <begin position="12"/>
        <end position="30"/>
    </location>
</feature>
<evidence type="ECO:0000313" key="3">
    <source>
        <dbReference type="Proteomes" id="UP000674938"/>
    </source>
</evidence>
<evidence type="ECO:0008006" key="4">
    <source>
        <dbReference type="Google" id="ProtNLM"/>
    </source>
</evidence>
<accession>A0A940PBV3</accession>
<sequence>MINQKFNKVISIIAMLFVGAAVGYCIGLYLSTQSLSVYDDIALLILLPLYYLLHIVIHEAGHGIFGYLTGYKMVSYRVLSYLWVWQEEGIRYRRQKVPGTLGQCLMRPPAYQANYPFKLYLLGGVLANSMASVLILVLFDSPYGVLFSVVGLFVVLTNLIPLGFNDGMSLKMAWNNPTMQYLLFLQVEINYQLSIGTTYERLPQTYVAPLAGDLGNYFVTFHAFLRYYYFMERLDLVQGRTILEELWDNRQSLILIYQIELKKELLFCLAMLDAKDQRMDELMTDKGVNQSLKQPLMGNKRILASYYYFVQEDWQKGSTLTQEGLELFDKVPLKGEAKVELNVIEWLDEQAVIHFNRRGTLS</sequence>
<reference evidence="2" key="1">
    <citation type="submission" date="2020-12" db="EMBL/GenBank/DDBJ databases">
        <title>Vagococcus allomyrinae sp. nov. and Enterococcus lavae sp. nov., isolated from the larvae of Allomyrina dichotoma.</title>
        <authorList>
            <person name="Lee S.D."/>
        </authorList>
    </citation>
    <scope>NUCLEOTIDE SEQUENCE</scope>
    <source>
        <strain evidence="2">BWB3-3</strain>
    </source>
</reference>
<dbReference type="AlphaFoldDB" id="A0A940PBV3"/>
<evidence type="ECO:0000256" key="1">
    <source>
        <dbReference type="SAM" id="Phobius"/>
    </source>
</evidence>
<feature type="transmembrane region" description="Helical" evidence="1">
    <location>
        <begin position="145"/>
        <end position="164"/>
    </location>
</feature>
<feature type="transmembrane region" description="Helical" evidence="1">
    <location>
        <begin position="42"/>
        <end position="68"/>
    </location>
</feature>
<feature type="transmembrane region" description="Helical" evidence="1">
    <location>
        <begin position="119"/>
        <end position="139"/>
    </location>
</feature>
<keyword evidence="1" id="KW-0472">Membrane</keyword>
<organism evidence="2 3">
    <name type="scientific">Vagococcus allomyrinae</name>
    <dbReference type="NCBI Taxonomy" id="2794353"/>
    <lineage>
        <taxon>Bacteria</taxon>
        <taxon>Bacillati</taxon>
        <taxon>Bacillota</taxon>
        <taxon>Bacilli</taxon>
        <taxon>Lactobacillales</taxon>
        <taxon>Enterococcaceae</taxon>
        <taxon>Vagococcus</taxon>
    </lineage>
</organism>
<name>A0A940PBV3_9ENTE</name>
<dbReference type="EMBL" id="JAEEGA010000007">
    <property type="protein sequence ID" value="MBP1041687.1"/>
    <property type="molecule type" value="Genomic_DNA"/>
</dbReference>